<reference evidence="1" key="1">
    <citation type="journal article" date="2018" name="Genome Biol.">
        <title>SKESA: strategic k-mer extension for scrupulous assemblies.</title>
        <authorList>
            <person name="Souvorov A."/>
            <person name="Agarwala R."/>
            <person name="Lipman D.J."/>
        </authorList>
    </citation>
    <scope>NUCLEOTIDE SEQUENCE</scope>
    <source>
        <strain evidence="1">R404</strain>
    </source>
</reference>
<dbReference type="AlphaFoldDB" id="A0AAN5L9P2"/>
<accession>A0AAN5L9P2</accession>
<proteinExistence type="predicted"/>
<evidence type="ECO:0000313" key="2">
    <source>
        <dbReference type="Proteomes" id="UP000856143"/>
    </source>
</evidence>
<organism evidence="1 2">
    <name type="scientific">Klebsiella oxytoca</name>
    <dbReference type="NCBI Taxonomy" id="571"/>
    <lineage>
        <taxon>Bacteria</taxon>
        <taxon>Pseudomonadati</taxon>
        <taxon>Pseudomonadota</taxon>
        <taxon>Gammaproteobacteria</taxon>
        <taxon>Enterobacterales</taxon>
        <taxon>Enterobacteriaceae</taxon>
        <taxon>Klebsiella/Raoultella group</taxon>
        <taxon>Klebsiella</taxon>
    </lineage>
</organism>
<reference evidence="1" key="2">
    <citation type="submission" date="2020-11" db="EMBL/GenBank/DDBJ databases">
        <authorList>
            <consortium name="NCBI Pathogen Detection Project"/>
        </authorList>
    </citation>
    <scope>NUCLEOTIDE SEQUENCE</scope>
    <source>
        <strain evidence="1">R404</strain>
    </source>
</reference>
<dbReference type="Proteomes" id="UP000856143">
    <property type="component" value="Unassembled WGS sequence"/>
</dbReference>
<gene>
    <name evidence="1" type="ORF">I8Y21_003630</name>
</gene>
<protein>
    <submittedName>
        <fullName evidence="1">Uncharacterized protein</fullName>
    </submittedName>
</protein>
<name>A0AAN5L9P2_KLEOX</name>
<evidence type="ECO:0000313" key="1">
    <source>
        <dbReference type="EMBL" id="HAT1682920.1"/>
    </source>
</evidence>
<sequence>MAGNAGKWKNLLFLGVIMMSTTDAANKPLQIRSVFNINSAFCAIKTNGVLGMDNRDSALAGRGFGTSSTNAMLVLANGENEISLEIGALGWFSEAKLSDEDRKKFSPGAGCKLELTAFKGMESKVLSRIEVGINSSGIPVVRPDEERVSTTPQDVTVRKIVAPQTEKGHLPDDYVIKNYYPDGMALYQFTRKVYLRGLPDWKWVKATPFTGTPEQVQALKRAYLDLWQLFASKKSSAVRSYLNESLQAWSLTTGDSVDEIYNDRNFVQNFKNPGFEMIPINWADYQLEVMNNGRMVRFVNKSVLSVSPISYYIALDNGWKRLMYYSPVYSLINGRFVPVI</sequence>
<dbReference type="EMBL" id="DACSEO010000047">
    <property type="protein sequence ID" value="HAT1682920.1"/>
    <property type="molecule type" value="Genomic_DNA"/>
</dbReference>
<comment type="caution">
    <text evidence="1">The sequence shown here is derived from an EMBL/GenBank/DDBJ whole genome shotgun (WGS) entry which is preliminary data.</text>
</comment>